<gene>
    <name evidence="1" type="ORF">COU33_03985</name>
</gene>
<dbReference type="AlphaFoldDB" id="A0A2M6W0G5"/>
<dbReference type="Proteomes" id="UP000229362">
    <property type="component" value="Unassembled WGS sequence"/>
</dbReference>
<sequence length="75" mass="8534">MGLWQGGHTTSLWRTSRGKTLERLLRKAATDLNTLSRIEAQIKEIDSAAERATQVALAEARMRLDGANRRLKRRM</sequence>
<protein>
    <submittedName>
        <fullName evidence="1">Uncharacterized protein</fullName>
    </submittedName>
</protein>
<organism evidence="1 2">
    <name type="scientific">Candidatus Magasanikbacteria bacterium CG10_big_fil_rev_8_21_14_0_10_43_6</name>
    <dbReference type="NCBI Taxonomy" id="1974650"/>
    <lineage>
        <taxon>Bacteria</taxon>
        <taxon>Candidatus Magasanikiibacteriota</taxon>
    </lineage>
</organism>
<dbReference type="EMBL" id="PFBZ01000171">
    <property type="protein sequence ID" value="PIT86297.1"/>
    <property type="molecule type" value="Genomic_DNA"/>
</dbReference>
<comment type="caution">
    <text evidence="1">The sequence shown here is derived from an EMBL/GenBank/DDBJ whole genome shotgun (WGS) entry which is preliminary data.</text>
</comment>
<name>A0A2M6W0G5_9BACT</name>
<evidence type="ECO:0000313" key="2">
    <source>
        <dbReference type="Proteomes" id="UP000229362"/>
    </source>
</evidence>
<evidence type="ECO:0000313" key="1">
    <source>
        <dbReference type="EMBL" id="PIT86297.1"/>
    </source>
</evidence>
<proteinExistence type="predicted"/>
<reference evidence="2" key="1">
    <citation type="submission" date="2017-09" db="EMBL/GenBank/DDBJ databases">
        <title>Depth-based differentiation of microbial function through sediment-hosted aquifers and enrichment of novel symbionts in the deep terrestrial subsurface.</title>
        <authorList>
            <person name="Probst A.J."/>
            <person name="Ladd B."/>
            <person name="Jarett J.K."/>
            <person name="Geller-Mcgrath D.E."/>
            <person name="Sieber C.M.K."/>
            <person name="Emerson J.B."/>
            <person name="Anantharaman K."/>
            <person name="Thomas B.C."/>
            <person name="Malmstrom R."/>
            <person name="Stieglmeier M."/>
            <person name="Klingl A."/>
            <person name="Woyke T."/>
            <person name="Ryan C.M."/>
            <person name="Banfield J.F."/>
        </authorList>
    </citation>
    <scope>NUCLEOTIDE SEQUENCE [LARGE SCALE GENOMIC DNA]</scope>
</reference>
<accession>A0A2M6W0G5</accession>